<dbReference type="SMART" id="SM00205">
    <property type="entry name" value="THN"/>
    <property type="match status" value="1"/>
</dbReference>
<name>A0A5N5LF37_9ROSI</name>
<proteinExistence type="inferred from homology"/>
<dbReference type="EMBL" id="VDCV01000009">
    <property type="protein sequence ID" value="KAB5540731.1"/>
    <property type="molecule type" value="Genomic_DNA"/>
</dbReference>
<sequence>MNVDALRAFICIWARTRCYTDSSGKFTCATATGGCVSGRAECHGTGHCLVDGFNVPLSVIPLGDSCGCSSTRCEANVKAICDSNIAVKGSDRRDRVCLQGCSGQSLLHREIIQAQERTTFDELVGHKFKKYRISIATTISRMQNLHSTLMVSG</sequence>
<protein>
    <submittedName>
        <fullName evidence="2">Uncharacterized protein</fullName>
    </submittedName>
</protein>
<accession>A0A5N5LF37</accession>
<dbReference type="Proteomes" id="UP000326939">
    <property type="component" value="Chromosome 9"/>
</dbReference>
<organism evidence="2 3">
    <name type="scientific">Salix brachista</name>
    <dbReference type="NCBI Taxonomy" id="2182728"/>
    <lineage>
        <taxon>Eukaryota</taxon>
        <taxon>Viridiplantae</taxon>
        <taxon>Streptophyta</taxon>
        <taxon>Embryophyta</taxon>
        <taxon>Tracheophyta</taxon>
        <taxon>Spermatophyta</taxon>
        <taxon>Magnoliopsida</taxon>
        <taxon>eudicotyledons</taxon>
        <taxon>Gunneridae</taxon>
        <taxon>Pentapetalae</taxon>
        <taxon>rosids</taxon>
        <taxon>fabids</taxon>
        <taxon>Malpighiales</taxon>
        <taxon>Salicaceae</taxon>
        <taxon>Saliceae</taxon>
        <taxon>Salix</taxon>
    </lineage>
</organism>
<comment type="similarity">
    <text evidence="1">Belongs to the thaumatin family.</text>
</comment>
<evidence type="ECO:0000313" key="2">
    <source>
        <dbReference type="EMBL" id="KAB5540731.1"/>
    </source>
</evidence>
<dbReference type="AlphaFoldDB" id="A0A5N5LF37"/>
<comment type="caution">
    <text evidence="2">The sequence shown here is derived from an EMBL/GenBank/DDBJ whole genome shotgun (WGS) entry which is preliminary data.</text>
</comment>
<dbReference type="Gene3D" id="2.60.110.10">
    <property type="entry name" value="Thaumatin"/>
    <property type="match status" value="1"/>
</dbReference>
<dbReference type="InterPro" id="IPR037176">
    <property type="entry name" value="Osmotin/thaumatin-like_sf"/>
</dbReference>
<dbReference type="PROSITE" id="PS51367">
    <property type="entry name" value="THAUMATIN_2"/>
    <property type="match status" value="1"/>
</dbReference>
<keyword evidence="3" id="KW-1185">Reference proteome</keyword>
<gene>
    <name evidence="2" type="ORF">DKX38_013705</name>
</gene>
<dbReference type="InterPro" id="IPR001938">
    <property type="entry name" value="Thaumatin"/>
</dbReference>
<evidence type="ECO:0000256" key="1">
    <source>
        <dbReference type="ARBA" id="ARBA00010607"/>
    </source>
</evidence>
<evidence type="ECO:0000313" key="3">
    <source>
        <dbReference type="Proteomes" id="UP000326939"/>
    </source>
</evidence>
<reference evidence="3" key="1">
    <citation type="journal article" date="2019" name="Gigascience">
        <title>De novo genome assembly of the endangered Acer yangbiense, a plant species with extremely small populations endemic to Yunnan Province, China.</title>
        <authorList>
            <person name="Yang J."/>
            <person name="Wariss H.M."/>
            <person name="Tao L."/>
            <person name="Zhang R."/>
            <person name="Yun Q."/>
            <person name="Hollingsworth P."/>
            <person name="Dao Z."/>
            <person name="Luo G."/>
            <person name="Guo H."/>
            <person name="Ma Y."/>
            <person name="Sun W."/>
        </authorList>
    </citation>
    <scope>NUCLEOTIDE SEQUENCE [LARGE SCALE GENOMIC DNA]</scope>
    <source>
        <strain evidence="3">cv. br00</strain>
    </source>
</reference>
<dbReference type="SUPFAM" id="SSF49870">
    <property type="entry name" value="Osmotin, thaumatin-like protein"/>
    <property type="match status" value="1"/>
</dbReference>